<feature type="transmembrane region" description="Helical" evidence="1">
    <location>
        <begin position="74"/>
        <end position="94"/>
    </location>
</feature>
<feature type="transmembrane region" description="Helical" evidence="1">
    <location>
        <begin position="126"/>
        <end position="144"/>
    </location>
</feature>
<proteinExistence type="predicted"/>
<evidence type="ECO:0008006" key="5">
    <source>
        <dbReference type="Google" id="ProtNLM"/>
    </source>
</evidence>
<feature type="transmembrane region" description="Helical" evidence="1">
    <location>
        <begin position="43"/>
        <end position="62"/>
    </location>
</feature>
<feature type="transmembrane region" description="Helical" evidence="1">
    <location>
        <begin position="150"/>
        <end position="168"/>
    </location>
</feature>
<feature type="chain" id="PRO_5024324575" description="Urease accessory protein UreJ" evidence="2">
    <location>
        <begin position="20"/>
        <end position="200"/>
    </location>
</feature>
<keyword evidence="1" id="KW-1133">Transmembrane helix</keyword>
<dbReference type="EMBL" id="CP045700">
    <property type="protein sequence ID" value="QGA66859.1"/>
    <property type="molecule type" value="Genomic_DNA"/>
</dbReference>
<keyword evidence="1" id="KW-0472">Membrane</keyword>
<evidence type="ECO:0000313" key="3">
    <source>
        <dbReference type="EMBL" id="QGA66859.1"/>
    </source>
</evidence>
<dbReference type="RefSeq" id="WP_153448948.1">
    <property type="nucleotide sequence ID" value="NZ_CP045700.1"/>
</dbReference>
<keyword evidence="4" id="KW-1185">Reference proteome</keyword>
<gene>
    <name evidence="3" type="ORF">GFB47_15885</name>
</gene>
<evidence type="ECO:0000256" key="1">
    <source>
        <dbReference type="SAM" id="Phobius"/>
    </source>
</evidence>
<reference evidence="3 4" key="1">
    <citation type="submission" date="2019-10" db="EMBL/GenBank/DDBJ databases">
        <title>Vibrio sp. nov., isolated from Coralline algae surface.</title>
        <authorList>
            <person name="Geng Y."/>
            <person name="Zhang X."/>
        </authorList>
    </citation>
    <scope>NUCLEOTIDE SEQUENCE [LARGE SCALE GENOMIC DNA]</scope>
    <source>
        <strain evidence="3 4">SM1977</strain>
    </source>
</reference>
<name>A0A5Q0TMX1_9VIBR</name>
<organism evidence="3 4">
    <name type="scientific">Vibrio algicola</name>
    <dbReference type="NCBI Taxonomy" id="2662262"/>
    <lineage>
        <taxon>Bacteria</taxon>
        <taxon>Pseudomonadati</taxon>
        <taxon>Pseudomonadota</taxon>
        <taxon>Gammaproteobacteria</taxon>
        <taxon>Vibrionales</taxon>
        <taxon>Vibrionaceae</taxon>
        <taxon>Vibrio</taxon>
    </lineage>
</organism>
<keyword evidence="2" id="KW-0732">Signal</keyword>
<protein>
    <recommendedName>
        <fullName evidence="5">Urease accessory protein UreJ</fullName>
    </recommendedName>
</protein>
<evidence type="ECO:0000256" key="2">
    <source>
        <dbReference type="SAM" id="SignalP"/>
    </source>
</evidence>
<sequence>MKFRLLTLSALFIAPAAFAHPGHTHHNALVEGILHPLTGLDHLVMLFGLGILISCIAATKSAAQYSSSKLKLSLGAAALVSLAIGLLVGSVVGAVSGVELMIAASIFVVALGIWNAFTSRESITKFLVTASIGLVFFHGFAHGVEATGSLTGFGAGMLISAAAIIFAGERLSHFIAHSALANKWLSGGIAASGVALMIAS</sequence>
<dbReference type="Proteomes" id="UP000348942">
    <property type="component" value="Chromosome 2"/>
</dbReference>
<accession>A0A5Q0TMX1</accession>
<evidence type="ECO:0000313" key="4">
    <source>
        <dbReference type="Proteomes" id="UP000348942"/>
    </source>
</evidence>
<keyword evidence="1" id="KW-0812">Transmembrane</keyword>
<feature type="transmembrane region" description="Helical" evidence="1">
    <location>
        <begin position="100"/>
        <end position="117"/>
    </location>
</feature>
<feature type="transmembrane region" description="Helical" evidence="1">
    <location>
        <begin position="180"/>
        <end position="199"/>
    </location>
</feature>
<dbReference type="AlphaFoldDB" id="A0A5Q0TMX1"/>
<dbReference type="InterPro" id="IPR007038">
    <property type="entry name" value="HupE_UreJ"/>
</dbReference>
<feature type="signal peptide" evidence="2">
    <location>
        <begin position="1"/>
        <end position="19"/>
    </location>
</feature>
<dbReference type="Pfam" id="PF04955">
    <property type="entry name" value="HupE_UreJ"/>
    <property type="match status" value="1"/>
</dbReference>